<proteinExistence type="predicted"/>
<name>A0A3N1MBI7_9PROT</name>
<dbReference type="OrthoDB" id="101857at2"/>
<protein>
    <submittedName>
        <fullName evidence="1">Uncharacterized protein</fullName>
    </submittedName>
</protein>
<reference evidence="1 2" key="1">
    <citation type="submission" date="2018-11" db="EMBL/GenBank/DDBJ databases">
        <title>Genomic Encyclopedia of Type Strains, Phase IV (KMG-IV): sequencing the most valuable type-strain genomes for metagenomic binning, comparative biology and taxonomic classification.</title>
        <authorList>
            <person name="Goeker M."/>
        </authorList>
    </citation>
    <scope>NUCLEOTIDE SEQUENCE [LARGE SCALE GENOMIC DNA]</scope>
    <source>
        <strain evidence="1 2">DSM 5900</strain>
    </source>
</reference>
<dbReference type="EMBL" id="RJKX01000013">
    <property type="protein sequence ID" value="ROQ00415.1"/>
    <property type="molecule type" value="Genomic_DNA"/>
</dbReference>
<comment type="caution">
    <text evidence="1">The sequence shown here is derived from an EMBL/GenBank/DDBJ whole genome shotgun (WGS) entry which is preliminary data.</text>
</comment>
<organism evidence="1 2">
    <name type="scientific">Stella humosa</name>
    <dbReference type="NCBI Taxonomy" id="94"/>
    <lineage>
        <taxon>Bacteria</taxon>
        <taxon>Pseudomonadati</taxon>
        <taxon>Pseudomonadota</taxon>
        <taxon>Alphaproteobacteria</taxon>
        <taxon>Rhodospirillales</taxon>
        <taxon>Stellaceae</taxon>
        <taxon>Stella</taxon>
    </lineage>
</organism>
<gene>
    <name evidence="1" type="ORF">EDC65_2212</name>
</gene>
<evidence type="ECO:0000313" key="1">
    <source>
        <dbReference type="EMBL" id="ROQ00415.1"/>
    </source>
</evidence>
<dbReference type="RefSeq" id="WP_123689696.1">
    <property type="nucleotide sequence ID" value="NZ_AP019700.1"/>
</dbReference>
<evidence type="ECO:0000313" key="2">
    <source>
        <dbReference type="Proteomes" id="UP000278222"/>
    </source>
</evidence>
<keyword evidence="2" id="KW-1185">Reference proteome</keyword>
<dbReference type="Proteomes" id="UP000278222">
    <property type="component" value="Unassembled WGS sequence"/>
</dbReference>
<dbReference type="AlphaFoldDB" id="A0A3N1MBI7"/>
<sequence length="273" mass="30005">MTVRRSLVPAPYDPDRVRSFCIGHRPPVFPLPPGTVFVSERPCGVEGAWIYPETYPQLMSGDSASEYPALFAIRRRLEAEGFDGLVLLTQYRKFVSTAEIGRVVDGFPHVKLAGPAEVVSLPPEVLLPHAGVQWLISKPMEYDRGLGQQYRACHVGRDLLRFLADAVDHGVVTDSFAMNLLSARRLLVSPAIGVYPADAFIAIFTQLEAAASAFLAGGYRPRGDYQRRVVGYCLERLNSVLAANRIVDAGLNGDQVFRYVTVVGDDERLTPTA</sequence>
<accession>A0A3N1MBI7</accession>